<dbReference type="PIRSF" id="PIRSF018005">
    <property type="entry name" value="UCP018005"/>
    <property type="match status" value="1"/>
</dbReference>
<dbReference type="InterPro" id="IPR035094">
    <property type="entry name" value="EgtD"/>
</dbReference>
<dbReference type="GO" id="GO:0052706">
    <property type="term" value="F:L-histidine N(alpha)-methyltransferase activity"/>
    <property type="evidence" value="ECO:0007669"/>
    <property type="project" value="UniProtKB-EC"/>
</dbReference>
<comment type="caution">
    <text evidence="4">The sequence shown here is derived from an EMBL/GenBank/DDBJ whole genome shotgun (WGS) entry which is preliminary data.</text>
</comment>
<dbReference type="InterPro" id="IPR029063">
    <property type="entry name" value="SAM-dependent_MTases_sf"/>
</dbReference>
<dbReference type="EMBL" id="JABXYJ010000001">
    <property type="protein sequence ID" value="NVO76544.1"/>
    <property type="molecule type" value="Genomic_DNA"/>
</dbReference>
<dbReference type="SUPFAM" id="SSF53335">
    <property type="entry name" value="S-adenosyl-L-methionine-dependent methyltransferases"/>
    <property type="match status" value="1"/>
</dbReference>
<name>A0A850QJF0_9BURK</name>
<evidence type="ECO:0000256" key="1">
    <source>
        <dbReference type="ARBA" id="ARBA00022603"/>
    </source>
</evidence>
<evidence type="ECO:0000313" key="5">
    <source>
        <dbReference type="Proteomes" id="UP000588051"/>
    </source>
</evidence>
<dbReference type="GO" id="GO:0032259">
    <property type="term" value="P:methylation"/>
    <property type="evidence" value="ECO:0007669"/>
    <property type="project" value="UniProtKB-KW"/>
</dbReference>
<gene>
    <name evidence="4" type="primary">egtD</name>
    <name evidence="4" type="ORF">HV832_01685</name>
</gene>
<dbReference type="RefSeq" id="WP_176801802.1">
    <property type="nucleotide sequence ID" value="NZ_JABXYJ010000001.1"/>
</dbReference>
<keyword evidence="5" id="KW-1185">Reference proteome</keyword>
<dbReference type="PANTHER" id="PTHR43397:SF1">
    <property type="entry name" value="ERGOTHIONEINE BIOSYNTHESIS PROTEIN 1"/>
    <property type="match status" value="1"/>
</dbReference>
<evidence type="ECO:0000259" key="3">
    <source>
        <dbReference type="Pfam" id="PF10017"/>
    </source>
</evidence>
<dbReference type="InterPro" id="IPR017804">
    <property type="entry name" value="MeTrfase_EgtD-like"/>
</dbReference>
<dbReference type="NCBIfam" id="TIGR03438">
    <property type="entry name" value="egtD_ergothio"/>
    <property type="match status" value="1"/>
</dbReference>
<feature type="domain" description="Histidine-specific methyltransferase SAM-dependent" evidence="3">
    <location>
        <begin position="35"/>
        <end position="331"/>
    </location>
</feature>
<organism evidence="4 5">
    <name type="scientific">Undibacterium oligocarboniphilum</name>
    <dbReference type="NCBI Taxonomy" id="666702"/>
    <lineage>
        <taxon>Bacteria</taxon>
        <taxon>Pseudomonadati</taxon>
        <taxon>Pseudomonadota</taxon>
        <taxon>Betaproteobacteria</taxon>
        <taxon>Burkholderiales</taxon>
        <taxon>Oxalobacteraceae</taxon>
        <taxon>Undibacterium</taxon>
    </lineage>
</organism>
<evidence type="ECO:0000313" key="4">
    <source>
        <dbReference type="EMBL" id="NVO76544.1"/>
    </source>
</evidence>
<dbReference type="InterPro" id="IPR051128">
    <property type="entry name" value="EgtD_Methyltrsf_superfamily"/>
</dbReference>
<dbReference type="PANTHER" id="PTHR43397">
    <property type="entry name" value="ERGOTHIONEINE BIOSYNTHESIS PROTEIN 1"/>
    <property type="match status" value="1"/>
</dbReference>
<dbReference type="Proteomes" id="UP000588051">
    <property type="component" value="Unassembled WGS sequence"/>
</dbReference>
<dbReference type="Pfam" id="PF10017">
    <property type="entry name" value="Methyltransf_33"/>
    <property type="match status" value="1"/>
</dbReference>
<sequence>MSVIASSSLPTHHTGVAGTTLHPVPLLPHSAEHGELRNGLLASRAHTSPKYFYDAMGSVLFEAICVLPEYYPTRTEAAIFSTHLPQMAEVIGTGGTIIDLGAGNCAKAARLFPLLHPHQYVPIDISADHLNDAVGRLQQRFPHIEMTALSLDLAQDWQLPPEVRHERRLFFYPGSSIGNFEPAQALDFLRHLRLCCGSDGGILIGVDLIKDAQILATAYDDHLGVTAAFNLNLLRHINRLLGSDFTLGQWRHRAFFNTGQSRIEMHLEARQDLQVRWTGGGRDFRQGESIHTENSYKYSIPDFTALLEQAGFTAAHHWTDSNEWFAVIYAQTT</sequence>
<accession>A0A850QJF0</accession>
<dbReference type="AlphaFoldDB" id="A0A850QJF0"/>
<protein>
    <submittedName>
        <fullName evidence="4">L-histidine N(Alpha)-methyltransferase</fullName>
        <ecNumber evidence="4">2.1.1.44</ecNumber>
    </submittedName>
</protein>
<dbReference type="EC" id="2.1.1.44" evidence="4"/>
<reference evidence="4 5" key="1">
    <citation type="submission" date="2020-06" db="EMBL/GenBank/DDBJ databases">
        <authorList>
            <person name="Qiu C."/>
            <person name="Liu Z."/>
        </authorList>
    </citation>
    <scope>NUCLEOTIDE SEQUENCE [LARGE SCALE GENOMIC DNA]</scope>
    <source>
        <strain evidence="4 5">EM 1</strain>
    </source>
</reference>
<keyword evidence="2 4" id="KW-0808">Transferase</keyword>
<dbReference type="InterPro" id="IPR019257">
    <property type="entry name" value="MeTrfase_dom"/>
</dbReference>
<keyword evidence="1 4" id="KW-0489">Methyltransferase</keyword>
<evidence type="ECO:0000256" key="2">
    <source>
        <dbReference type="ARBA" id="ARBA00022679"/>
    </source>
</evidence>
<proteinExistence type="predicted"/>
<dbReference type="Gene3D" id="3.40.50.150">
    <property type="entry name" value="Vaccinia Virus protein VP39"/>
    <property type="match status" value="1"/>
</dbReference>